<evidence type="ECO:0000256" key="5">
    <source>
        <dbReference type="ARBA" id="ARBA00023242"/>
    </source>
</evidence>
<proteinExistence type="inferred from homology"/>
<evidence type="ECO:0000313" key="8">
    <source>
        <dbReference type="EMBL" id="KAJ1960198.1"/>
    </source>
</evidence>
<dbReference type="GO" id="GO:0005847">
    <property type="term" value="C:mRNA cleavage and polyadenylation specificity factor complex"/>
    <property type="evidence" value="ECO:0007669"/>
    <property type="project" value="InterPro"/>
</dbReference>
<dbReference type="CDD" id="cd16293">
    <property type="entry name" value="CPSF2-like_MBL-fold"/>
    <property type="match status" value="1"/>
</dbReference>
<evidence type="ECO:0000313" key="9">
    <source>
        <dbReference type="Proteomes" id="UP001150925"/>
    </source>
</evidence>
<evidence type="ECO:0000256" key="6">
    <source>
        <dbReference type="RuleBase" id="RU365006"/>
    </source>
</evidence>
<dbReference type="PANTHER" id="PTHR45922">
    <property type="entry name" value="CLEAVAGE AND POLYADENYLATION SPECIFICITY FACTOR SUBUNIT 2"/>
    <property type="match status" value="1"/>
</dbReference>
<dbReference type="InterPro" id="IPR035639">
    <property type="entry name" value="CPSF2_MBL"/>
</dbReference>
<dbReference type="GO" id="GO:0006398">
    <property type="term" value="P:mRNA 3'-end processing by stem-loop binding and cleavage"/>
    <property type="evidence" value="ECO:0007669"/>
    <property type="project" value="InterPro"/>
</dbReference>
<evidence type="ECO:0000256" key="4">
    <source>
        <dbReference type="ARBA" id="ARBA00022884"/>
    </source>
</evidence>
<comment type="similarity">
    <text evidence="2 6">Belongs to the metallo-beta-lactamase superfamily. RNA-metabolizing metallo-beta-lactamase-like family. CPSF2/YSH1 subfamily.</text>
</comment>
<dbReference type="InterPro" id="IPR027075">
    <property type="entry name" value="CPSF2"/>
</dbReference>
<dbReference type="Proteomes" id="UP001150925">
    <property type="component" value="Unassembled WGS sequence"/>
</dbReference>
<comment type="subcellular location">
    <subcellularLocation>
        <location evidence="1 6">Nucleus</location>
    </subcellularLocation>
</comment>
<evidence type="ECO:0000256" key="3">
    <source>
        <dbReference type="ARBA" id="ARBA00022664"/>
    </source>
</evidence>
<keyword evidence="3 6" id="KW-0507">mRNA processing</keyword>
<dbReference type="OrthoDB" id="64353at2759"/>
<dbReference type="AlphaFoldDB" id="A0A9W8ALU7"/>
<accession>A0A9W8ALU7</accession>
<keyword evidence="4 6" id="KW-0694">RNA-binding</keyword>
<keyword evidence="9" id="KW-1185">Reference proteome</keyword>
<organism evidence="8 9">
    <name type="scientific">Dispira parvispora</name>
    <dbReference type="NCBI Taxonomy" id="1520584"/>
    <lineage>
        <taxon>Eukaryota</taxon>
        <taxon>Fungi</taxon>
        <taxon>Fungi incertae sedis</taxon>
        <taxon>Zoopagomycota</taxon>
        <taxon>Kickxellomycotina</taxon>
        <taxon>Dimargaritomycetes</taxon>
        <taxon>Dimargaritales</taxon>
        <taxon>Dimargaritaceae</taxon>
        <taxon>Dispira</taxon>
    </lineage>
</organism>
<evidence type="ECO:0000256" key="2">
    <source>
        <dbReference type="ARBA" id="ARBA00010624"/>
    </source>
</evidence>
<dbReference type="InterPro" id="IPR001279">
    <property type="entry name" value="Metallo-B-lactamas"/>
</dbReference>
<dbReference type="Gene3D" id="3.60.15.10">
    <property type="entry name" value="Ribonuclease Z/Hydroxyacylglutathione hydrolase-like"/>
    <property type="match status" value="1"/>
</dbReference>
<dbReference type="SMART" id="SM01027">
    <property type="entry name" value="Beta-Casp"/>
    <property type="match status" value="1"/>
</dbReference>
<keyword evidence="5 6" id="KW-0539">Nucleus</keyword>
<comment type="caution">
    <text evidence="8">The sequence shown here is derived from an EMBL/GenBank/DDBJ whole genome shotgun (WGS) entry which is preliminary data.</text>
</comment>
<protein>
    <recommendedName>
        <fullName evidence="6">Cleavage and polyadenylation specificity factor subunit 2</fullName>
    </recommendedName>
    <alternativeName>
        <fullName evidence="6">Cleavage and polyadenylation specificity factor 100 kDa subunit</fullName>
    </alternativeName>
</protein>
<dbReference type="SUPFAM" id="SSF56281">
    <property type="entry name" value="Metallo-hydrolase/oxidoreductase"/>
    <property type="match status" value="1"/>
</dbReference>
<evidence type="ECO:0000256" key="1">
    <source>
        <dbReference type="ARBA" id="ARBA00004123"/>
    </source>
</evidence>
<dbReference type="Pfam" id="PF10996">
    <property type="entry name" value="Beta-Casp"/>
    <property type="match status" value="1"/>
</dbReference>
<dbReference type="InterPro" id="IPR036866">
    <property type="entry name" value="RibonucZ/Hydroxyglut_hydro"/>
</dbReference>
<dbReference type="FunFam" id="3.60.15.10:FF:000008">
    <property type="entry name" value="Cleavage and polyadenylation specificity factor subunit 2"/>
    <property type="match status" value="1"/>
</dbReference>
<gene>
    <name evidence="8" type="ORF">IWQ62_004318</name>
</gene>
<dbReference type="InterPro" id="IPR025069">
    <property type="entry name" value="Cpsf2_C"/>
</dbReference>
<dbReference type="Pfam" id="PF13299">
    <property type="entry name" value="CPSF100_C"/>
    <property type="match status" value="1"/>
</dbReference>
<dbReference type="Pfam" id="PF16661">
    <property type="entry name" value="Lactamase_B_6"/>
    <property type="match status" value="1"/>
</dbReference>
<feature type="domain" description="Beta-Casp" evidence="7">
    <location>
        <begin position="249"/>
        <end position="371"/>
    </location>
</feature>
<name>A0A9W8ALU7_9FUNG</name>
<evidence type="ECO:0000259" key="7">
    <source>
        <dbReference type="SMART" id="SM01027"/>
    </source>
</evidence>
<dbReference type="PANTHER" id="PTHR45922:SF1">
    <property type="entry name" value="CLEAVAGE AND POLYADENYLATION SPECIFICITY FACTOR SUBUNIT 2"/>
    <property type="match status" value="1"/>
</dbReference>
<dbReference type="InterPro" id="IPR022712">
    <property type="entry name" value="Beta_Casp"/>
</dbReference>
<dbReference type="GO" id="GO:0003723">
    <property type="term" value="F:RNA binding"/>
    <property type="evidence" value="ECO:0007669"/>
    <property type="project" value="UniProtKB-KW"/>
</dbReference>
<reference evidence="8" key="1">
    <citation type="submission" date="2022-07" db="EMBL/GenBank/DDBJ databases">
        <title>Phylogenomic reconstructions and comparative analyses of Kickxellomycotina fungi.</title>
        <authorList>
            <person name="Reynolds N.K."/>
            <person name="Stajich J.E."/>
            <person name="Barry K."/>
            <person name="Grigoriev I.V."/>
            <person name="Crous P."/>
            <person name="Smith M.E."/>
        </authorList>
    </citation>
    <scope>NUCLEOTIDE SEQUENCE</scope>
    <source>
        <strain evidence="8">RSA 1196</strain>
    </source>
</reference>
<sequence>MTSYVTFTALSGVKSDDPPCYLLGVDNVRILLDCGSTDVFPVTEWKALERVAPQIDLVLLSHPTIEHLGAYVYAYTRLQLRCPVYGTMPLVNMGQIALQDLFLSRRNMEPFDLFTMEDIKQAFQHITTLRYHQPIPLTEKCQGITITAFSAGHTIGGTLWKVSKDTEDIVYAVDYNHTREKHLNGSDLLHQGVIIDSLSRPSLLITSAHNALVTQPSRKQRDATFAKMLHQTLTAGHNVLIPTDSSARALELCYMLDQLWESQRYTFPVFFLTHRSYRTVAYAKTMLEWMSDTLTEKFANARENPFDLPRLQLVHRLDQVTQRTGPKVVLASLSSLETGFARDLLVEWAENPHNLILLPQRGSPSTLAHNLYQAWCEESQSSTKNDPTVTLTQDLSFLVKRKVKLVGAELERYMEAERQRKEKEASENALRARHKTIMEGSDSENSEAEIDDTDIEQLVFRQPDVYIRDTVGMDSTHNPTQMFRMFPYIERRKRFDDYGEIINPEQYKQHAMVTQDGVLMHGPQRAADPGKRDGKFTGEVDETEEEEPFKYMTESITLALRCQLLYLNYEGLSDGRSIVNLLAQWGMKKLVLVQGNQDATNYLAQTCLVNDQITDDVFTPNLDETLSVASGSMTVQVTLTDALLSSLNFSTAGDYQFSHVTGQFLSVDPETRPSLDALPVDQSKPWHRPVFVGNAKLTVIRRLLEREGYTTDFREEGVLVCNNKVAIRKTEGGKFLLEGVFCPEYYRVRDIVYRQHAMC</sequence>
<dbReference type="EMBL" id="JANBPY010001399">
    <property type="protein sequence ID" value="KAJ1960198.1"/>
    <property type="molecule type" value="Genomic_DNA"/>
</dbReference>